<gene>
    <name evidence="3" type="ORF">ACFO3I_08090</name>
</gene>
<dbReference type="PANTHER" id="PTHR33606">
    <property type="entry name" value="PROTEIN YCII"/>
    <property type="match status" value="1"/>
</dbReference>
<dbReference type="Proteomes" id="UP001595962">
    <property type="component" value="Unassembled WGS sequence"/>
</dbReference>
<feature type="domain" description="YCII-related" evidence="2">
    <location>
        <begin position="7"/>
        <end position="89"/>
    </location>
</feature>
<protein>
    <submittedName>
        <fullName evidence="3">YciI-like protein</fullName>
    </submittedName>
</protein>
<dbReference type="RefSeq" id="WP_377333181.1">
    <property type="nucleotide sequence ID" value="NZ_JBHSGB010000006.1"/>
</dbReference>
<dbReference type="PANTHER" id="PTHR33606:SF3">
    <property type="entry name" value="PROTEIN YCII"/>
    <property type="match status" value="1"/>
</dbReference>
<dbReference type="Pfam" id="PF03795">
    <property type="entry name" value="YCII"/>
    <property type="match status" value="1"/>
</dbReference>
<evidence type="ECO:0000313" key="4">
    <source>
        <dbReference type="Proteomes" id="UP001595962"/>
    </source>
</evidence>
<dbReference type="InterPro" id="IPR005545">
    <property type="entry name" value="YCII"/>
</dbReference>
<organism evidence="3 4">
    <name type="scientific">Rheinheimera marina</name>
    <dbReference type="NCBI Taxonomy" id="1774958"/>
    <lineage>
        <taxon>Bacteria</taxon>
        <taxon>Pseudomonadati</taxon>
        <taxon>Pseudomonadota</taxon>
        <taxon>Gammaproteobacteria</taxon>
        <taxon>Chromatiales</taxon>
        <taxon>Chromatiaceae</taxon>
        <taxon>Rheinheimera</taxon>
    </lineage>
</organism>
<reference evidence="4" key="1">
    <citation type="journal article" date="2019" name="Int. J. Syst. Evol. Microbiol.">
        <title>The Global Catalogue of Microorganisms (GCM) 10K type strain sequencing project: providing services to taxonomists for standard genome sequencing and annotation.</title>
        <authorList>
            <consortium name="The Broad Institute Genomics Platform"/>
            <consortium name="The Broad Institute Genome Sequencing Center for Infectious Disease"/>
            <person name="Wu L."/>
            <person name="Ma J."/>
        </authorList>
    </citation>
    <scope>NUCLEOTIDE SEQUENCE [LARGE SCALE GENOMIC DNA]</scope>
    <source>
        <strain evidence="4">DT28</strain>
    </source>
</reference>
<evidence type="ECO:0000259" key="2">
    <source>
        <dbReference type="Pfam" id="PF03795"/>
    </source>
</evidence>
<dbReference type="SUPFAM" id="SSF54909">
    <property type="entry name" value="Dimeric alpha+beta barrel"/>
    <property type="match status" value="1"/>
</dbReference>
<comment type="similarity">
    <text evidence="1">Belongs to the YciI family.</text>
</comment>
<keyword evidence="4" id="KW-1185">Reference proteome</keyword>
<name>A0ABV9JL70_9GAMM</name>
<evidence type="ECO:0000313" key="3">
    <source>
        <dbReference type="EMBL" id="MFC4654970.1"/>
    </source>
</evidence>
<proteinExistence type="inferred from homology"/>
<comment type="caution">
    <text evidence="3">The sequence shown here is derived from an EMBL/GenBank/DDBJ whole genome shotgun (WGS) entry which is preliminary data.</text>
</comment>
<accession>A0ABV9JL70</accession>
<dbReference type="NCBIfam" id="NF009508">
    <property type="entry name" value="PRK12866.1"/>
    <property type="match status" value="1"/>
</dbReference>
<evidence type="ECO:0000256" key="1">
    <source>
        <dbReference type="ARBA" id="ARBA00007689"/>
    </source>
</evidence>
<sequence length="104" mass="11493">MSEAQHYLLCYQTSADYLEKRVLFRAAHLELAWQAAERGELVLGGAVGEPIESAMLLFKVSDPAIIEAFAKADPYVKNGLVSSYRILRWHTVVGESASTPVRLA</sequence>
<dbReference type="InterPro" id="IPR011008">
    <property type="entry name" value="Dimeric_a/b-barrel"/>
</dbReference>
<dbReference type="EMBL" id="JBHSGB010000006">
    <property type="protein sequence ID" value="MFC4654970.1"/>
    <property type="molecule type" value="Genomic_DNA"/>
</dbReference>
<dbReference type="Gene3D" id="3.30.70.1060">
    <property type="entry name" value="Dimeric alpha+beta barrel"/>
    <property type="match status" value="1"/>
</dbReference>
<dbReference type="InterPro" id="IPR051807">
    <property type="entry name" value="Sec-metab_biosynth-assoc"/>
</dbReference>